<reference evidence="2" key="1">
    <citation type="submission" date="2018-11" db="EMBL/GenBank/DDBJ databases">
        <authorList>
            <person name="Grassa J C."/>
        </authorList>
    </citation>
    <scope>NUCLEOTIDE SEQUENCE [LARGE SCALE GENOMIC DNA]</scope>
</reference>
<sequence>MPEEAPSTPTHSQIQQSPNPVLFDHSLIASSGNLASGSERGNDSPGLVNILPQSQDLHDISEAMFPLDSGSNSQTVQHPAATGHPMTTRAKACIFKLRVFMGQATWQPLSSKPYNVEEALAHPGLNRAMKEENNALKNSKT</sequence>
<feature type="compositionally biased region" description="Polar residues" evidence="1">
    <location>
        <begin position="7"/>
        <end position="19"/>
    </location>
</feature>
<dbReference type="Gramene" id="evm.model.05.1802">
    <property type="protein sequence ID" value="cds.evm.model.05.1802"/>
    <property type="gene ID" value="evm.TU.05.1802"/>
</dbReference>
<proteinExistence type="predicted"/>
<protein>
    <submittedName>
        <fullName evidence="2">Uncharacterized protein</fullName>
    </submittedName>
</protein>
<evidence type="ECO:0000313" key="3">
    <source>
        <dbReference type="Proteomes" id="UP000596661"/>
    </source>
</evidence>
<evidence type="ECO:0000256" key="1">
    <source>
        <dbReference type="SAM" id="MobiDB-lite"/>
    </source>
</evidence>
<feature type="region of interest" description="Disordered" evidence="1">
    <location>
        <begin position="1"/>
        <end position="50"/>
    </location>
</feature>
<reference evidence="2" key="2">
    <citation type="submission" date="2021-03" db="UniProtKB">
        <authorList>
            <consortium name="EnsemblPlants"/>
        </authorList>
    </citation>
    <scope>IDENTIFICATION</scope>
</reference>
<keyword evidence="3" id="KW-1185">Reference proteome</keyword>
<evidence type="ECO:0000313" key="2">
    <source>
        <dbReference type="EnsemblPlants" id="cds.evm.model.05.1802"/>
    </source>
</evidence>
<dbReference type="EMBL" id="UZAU01000545">
    <property type="status" value="NOT_ANNOTATED_CDS"/>
    <property type="molecule type" value="Genomic_DNA"/>
</dbReference>
<accession>A0A803PMX1</accession>
<dbReference type="AlphaFoldDB" id="A0A803PMX1"/>
<organism evidence="2 3">
    <name type="scientific">Cannabis sativa</name>
    <name type="common">Hemp</name>
    <name type="synonym">Marijuana</name>
    <dbReference type="NCBI Taxonomy" id="3483"/>
    <lineage>
        <taxon>Eukaryota</taxon>
        <taxon>Viridiplantae</taxon>
        <taxon>Streptophyta</taxon>
        <taxon>Embryophyta</taxon>
        <taxon>Tracheophyta</taxon>
        <taxon>Spermatophyta</taxon>
        <taxon>Magnoliopsida</taxon>
        <taxon>eudicotyledons</taxon>
        <taxon>Gunneridae</taxon>
        <taxon>Pentapetalae</taxon>
        <taxon>rosids</taxon>
        <taxon>fabids</taxon>
        <taxon>Rosales</taxon>
        <taxon>Cannabaceae</taxon>
        <taxon>Cannabis</taxon>
    </lineage>
</organism>
<dbReference type="EnsemblPlants" id="evm.model.05.1802">
    <property type="protein sequence ID" value="cds.evm.model.05.1802"/>
    <property type="gene ID" value="evm.TU.05.1802"/>
</dbReference>
<dbReference type="Proteomes" id="UP000596661">
    <property type="component" value="Chromosome 5"/>
</dbReference>
<name>A0A803PMX1_CANSA</name>
<feature type="region of interest" description="Disordered" evidence="1">
    <location>
        <begin position="65"/>
        <end position="84"/>
    </location>
</feature>